<gene>
    <name evidence="1" type="ORF">NLG97_g3815</name>
</gene>
<dbReference type="Proteomes" id="UP001148737">
    <property type="component" value="Unassembled WGS sequence"/>
</dbReference>
<organism evidence="1 2">
    <name type="scientific">Lecanicillium saksenae</name>
    <dbReference type="NCBI Taxonomy" id="468837"/>
    <lineage>
        <taxon>Eukaryota</taxon>
        <taxon>Fungi</taxon>
        <taxon>Dikarya</taxon>
        <taxon>Ascomycota</taxon>
        <taxon>Pezizomycotina</taxon>
        <taxon>Sordariomycetes</taxon>
        <taxon>Hypocreomycetidae</taxon>
        <taxon>Hypocreales</taxon>
        <taxon>Cordycipitaceae</taxon>
        <taxon>Lecanicillium</taxon>
    </lineage>
</organism>
<name>A0ACC1R0Z7_9HYPO</name>
<evidence type="ECO:0000313" key="2">
    <source>
        <dbReference type="Proteomes" id="UP001148737"/>
    </source>
</evidence>
<proteinExistence type="predicted"/>
<keyword evidence="2" id="KW-1185">Reference proteome</keyword>
<accession>A0ACC1R0Z7</accession>
<protein>
    <submittedName>
        <fullName evidence="1">Uncharacterized protein</fullName>
    </submittedName>
</protein>
<evidence type="ECO:0000313" key="1">
    <source>
        <dbReference type="EMBL" id="KAJ3494849.1"/>
    </source>
</evidence>
<sequence length="231" mass="24908">MQPTVCLHTSGGEPFPSSLRSCLASAYRLPGSSTCHHPKILTNSIHLRAQSSPSPSPADSLFSSETRALVQGVAPPSGLSRSNDLFAFRVRAQSTSPAKPFNPATTCCHHRSRQTRPKMPALTISTDKNAAPTGAAAASAPAAATTAAQSRSASPAGGPPMSPHHTPPQRDAAPPAMRPRRNSSRRNHNSRRNSSHRGRPLRIRRSRRRRRCRSRPDPNQSTSTPTRTRSR</sequence>
<dbReference type="EMBL" id="JANAKD010000338">
    <property type="protein sequence ID" value="KAJ3494849.1"/>
    <property type="molecule type" value="Genomic_DNA"/>
</dbReference>
<reference evidence="1" key="1">
    <citation type="submission" date="2022-07" db="EMBL/GenBank/DDBJ databases">
        <title>Genome Sequence of Lecanicillium saksenae.</title>
        <authorList>
            <person name="Buettner E."/>
        </authorList>
    </citation>
    <scope>NUCLEOTIDE SEQUENCE</scope>
    <source>
        <strain evidence="1">VT-O1</strain>
    </source>
</reference>
<comment type="caution">
    <text evidence="1">The sequence shown here is derived from an EMBL/GenBank/DDBJ whole genome shotgun (WGS) entry which is preliminary data.</text>
</comment>